<dbReference type="Gene3D" id="3.40.50.150">
    <property type="entry name" value="Vaccinia Virus protein VP39"/>
    <property type="match status" value="1"/>
</dbReference>
<dbReference type="PANTHER" id="PTHR44068:SF11">
    <property type="entry name" value="GERANYL DIPHOSPHATE 2-C-METHYLTRANSFERASE"/>
    <property type="match status" value="1"/>
</dbReference>
<evidence type="ECO:0008006" key="2">
    <source>
        <dbReference type="Google" id="ProtNLM"/>
    </source>
</evidence>
<dbReference type="SUPFAM" id="SSF53335">
    <property type="entry name" value="S-adenosyl-L-methionine-dependent methyltransferases"/>
    <property type="match status" value="1"/>
</dbReference>
<gene>
    <name evidence="1" type="ORF">AVDCRST_MAG86-242</name>
</gene>
<proteinExistence type="predicted"/>
<name>A0A6J4UUE3_9DEIN</name>
<accession>A0A6J4UUE3</accession>
<dbReference type="PANTHER" id="PTHR44068">
    <property type="entry name" value="ZGC:194242"/>
    <property type="match status" value="1"/>
</dbReference>
<dbReference type="EMBL" id="CADCWP010000016">
    <property type="protein sequence ID" value="CAA9556480.1"/>
    <property type="molecule type" value="Genomic_DNA"/>
</dbReference>
<dbReference type="InterPro" id="IPR050447">
    <property type="entry name" value="Erg6_SMT_methyltransf"/>
</dbReference>
<dbReference type="CDD" id="cd02440">
    <property type="entry name" value="AdoMet_MTases"/>
    <property type="match status" value="1"/>
</dbReference>
<dbReference type="InterPro" id="IPR029063">
    <property type="entry name" value="SAM-dependent_MTases_sf"/>
</dbReference>
<dbReference type="Pfam" id="PF02353">
    <property type="entry name" value="CMAS"/>
    <property type="match status" value="1"/>
</dbReference>
<reference evidence="1" key="1">
    <citation type="submission" date="2020-02" db="EMBL/GenBank/DDBJ databases">
        <authorList>
            <person name="Meier V. D."/>
        </authorList>
    </citation>
    <scope>NUCLEOTIDE SEQUENCE</scope>
    <source>
        <strain evidence="1">AVDCRST_MAG86</strain>
    </source>
</reference>
<dbReference type="AlphaFoldDB" id="A0A6J4UUE3"/>
<protein>
    <recommendedName>
        <fullName evidence="2">Methyltransferase type 11 domain-containing protein</fullName>
    </recommendedName>
</protein>
<organism evidence="1">
    <name type="scientific">uncultured Truepera sp</name>
    <dbReference type="NCBI Taxonomy" id="543023"/>
    <lineage>
        <taxon>Bacteria</taxon>
        <taxon>Thermotogati</taxon>
        <taxon>Deinococcota</taxon>
        <taxon>Deinococci</taxon>
        <taxon>Trueperales</taxon>
        <taxon>Trueperaceae</taxon>
        <taxon>Truepera</taxon>
        <taxon>environmental samples</taxon>
    </lineage>
</organism>
<evidence type="ECO:0000313" key="1">
    <source>
        <dbReference type="EMBL" id="CAA9556480.1"/>
    </source>
</evidence>
<sequence length="284" mass="32006">MIVPTKSWQADTVAHHYDELDLFYRELWGEHLHHGLWHAGAETVTEATLRLLNVVAAHARLRPGQTVYDAGSGYGATARWLATHHSANVTALTLSPVQYRYAQTVPALPSAPKPRYLLEDWLSNTLPDRSADVVVAIESTEHMVDLAGCFAQIRRVLRPGGRFVVCAWLACEAPKAWEVRLLLEPICREGRLAGLGSLSEYQAGLQGAGLVVEGSDDVSRQVRRTWDLVLYRLIAKLATDRRYRRYLLDARQRERLFVWSTLRLALAYRTGSLRYGILSGYREA</sequence>